<dbReference type="Proteomes" id="UP000250179">
    <property type="component" value="Chromosome"/>
</dbReference>
<dbReference type="PROSITE" id="PS51257">
    <property type="entry name" value="PROKAR_LIPOPROTEIN"/>
    <property type="match status" value="1"/>
</dbReference>
<evidence type="ECO:0000313" key="4">
    <source>
        <dbReference type="Proteomes" id="UP000250179"/>
    </source>
</evidence>
<feature type="region of interest" description="Disordered" evidence="1">
    <location>
        <begin position="26"/>
        <end position="58"/>
    </location>
</feature>
<feature type="domain" description="Peptidase M1 membrane alanine aminopeptidase" evidence="2">
    <location>
        <begin position="355"/>
        <end position="493"/>
    </location>
</feature>
<dbReference type="OrthoDB" id="139771at2157"/>
<dbReference type="InterPro" id="IPR027268">
    <property type="entry name" value="Peptidase_M4/M1_CTD_sf"/>
</dbReference>
<evidence type="ECO:0000259" key="2">
    <source>
        <dbReference type="Pfam" id="PF01433"/>
    </source>
</evidence>
<dbReference type="GO" id="GO:0070006">
    <property type="term" value="F:metalloaminopeptidase activity"/>
    <property type="evidence" value="ECO:0007669"/>
    <property type="project" value="TreeGrafter"/>
</dbReference>
<reference evidence="3 4" key="1">
    <citation type="submission" date="2016-03" db="EMBL/GenBank/DDBJ databases">
        <title>Complete genome sequence of Thermococcus profundus strain DT5432.</title>
        <authorList>
            <person name="Oger P.M."/>
        </authorList>
    </citation>
    <scope>NUCLEOTIDE SEQUENCE [LARGE SCALE GENOMIC DNA]</scope>
    <source>
        <strain evidence="3 4">DT 5432</strain>
    </source>
</reference>
<dbReference type="GO" id="GO:0043171">
    <property type="term" value="P:peptide catabolic process"/>
    <property type="evidence" value="ECO:0007669"/>
    <property type="project" value="TreeGrafter"/>
</dbReference>
<dbReference type="AlphaFoldDB" id="A0A2Z2M8H0"/>
<dbReference type="GO" id="GO:0005737">
    <property type="term" value="C:cytoplasm"/>
    <property type="evidence" value="ECO:0007669"/>
    <property type="project" value="TreeGrafter"/>
</dbReference>
<dbReference type="PANTHER" id="PTHR11533">
    <property type="entry name" value="PROTEASE M1 ZINC METALLOPROTEASE"/>
    <property type="match status" value="1"/>
</dbReference>
<name>A0A2Z2M8H0_THEPR</name>
<evidence type="ECO:0000313" key="3">
    <source>
        <dbReference type="EMBL" id="ASJ01966.1"/>
    </source>
</evidence>
<dbReference type="GO" id="GO:0042277">
    <property type="term" value="F:peptide binding"/>
    <property type="evidence" value="ECO:0007669"/>
    <property type="project" value="TreeGrafter"/>
</dbReference>
<evidence type="ECO:0000256" key="1">
    <source>
        <dbReference type="SAM" id="MobiDB-lite"/>
    </source>
</evidence>
<dbReference type="PANTHER" id="PTHR11533:SF174">
    <property type="entry name" value="PUROMYCIN-SENSITIVE AMINOPEPTIDASE-RELATED"/>
    <property type="match status" value="1"/>
</dbReference>
<keyword evidence="4" id="KW-1185">Reference proteome</keyword>
<dbReference type="GO" id="GO:0005615">
    <property type="term" value="C:extracellular space"/>
    <property type="evidence" value="ECO:0007669"/>
    <property type="project" value="TreeGrafter"/>
</dbReference>
<dbReference type="RefSeq" id="WP_088857236.1">
    <property type="nucleotide sequence ID" value="NZ_CP014862.1"/>
</dbReference>
<dbReference type="GO" id="GO:0008270">
    <property type="term" value="F:zinc ion binding"/>
    <property type="evidence" value="ECO:0007669"/>
    <property type="project" value="InterPro"/>
</dbReference>
<dbReference type="InterPro" id="IPR050344">
    <property type="entry name" value="Peptidase_M1_aminopeptidases"/>
</dbReference>
<dbReference type="SUPFAM" id="SSF55486">
    <property type="entry name" value="Metalloproteases ('zincins'), catalytic domain"/>
    <property type="match status" value="1"/>
</dbReference>
<dbReference type="Gene3D" id="1.10.390.10">
    <property type="entry name" value="Neutral Protease Domain 2"/>
    <property type="match status" value="1"/>
</dbReference>
<dbReference type="GO" id="GO:0016020">
    <property type="term" value="C:membrane"/>
    <property type="evidence" value="ECO:0007669"/>
    <property type="project" value="TreeGrafter"/>
</dbReference>
<sequence length="592" mass="66029">MKTKAVVALLVALLVVVSGCIGGGTQEKSTPSATSQPHEQSETQTTSSAPTNTQREAQDQTNLKTVNFSELFSKVIQLSLNPTVIEKGNLTIEYDGKRIHGRYDFVISNLSESVFYLGAMGLPDDPTALILNVSIEGTPLNLSRLKGYRAGSEEVYGTRIKPSYLIVYEIPVDSSKSSIKGTITYSLKYPLFLDDFWQYAGSPIMGFSITNSKSFGLNLTYSLPEGYSLVIPGYGVLTGSGRISGDRLMDSLHCSFIRRGEIVSEKFSVSGINVTVYLASSQYVPEGWNKTIALIKQAIGLYYNITGVRPVNSTYIVFNPDFSRSFAPEPEMGIIIIGGRSNIRILYERKPNSLPHELAHLWFAGYVGESPFNEGFATYFETLAIQRFTPWGKLYLKRQEDNIEKYGTISINEAYKLTETGQHALNMSVSVVIYQKVNFFLRSLQYLLGDETFSKGIHTLLERCHGKEYTLTDIQKSFEKASGKDLDWFFDEWINSIALPDYKVTQLKISENGGGYNLTFTITDANNFTMPVPIRIYLENGEYLDERIWVNGTATVSLELPGKPVKIVIDPEEVMANVNRESRVNDVAVKVD</sequence>
<dbReference type="EMBL" id="CP014862">
    <property type="protein sequence ID" value="ASJ01966.1"/>
    <property type="molecule type" value="Genomic_DNA"/>
</dbReference>
<dbReference type="Pfam" id="PF01433">
    <property type="entry name" value="Peptidase_M1"/>
    <property type="match status" value="1"/>
</dbReference>
<protein>
    <recommendedName>
        <fullName evidence="2">Peptidase M1 membrane alanine aminopeptidase domain-containing protein</fullName>
    </recommendedName>
</protein>
<dbReference type="GeneID" id="33318975"/>
<dbReference type="InterPro" id="IPR014782">
    <property type="entry name" value="Peptidase_M1_dom"/>
</dbReference>
<organism evidence="3 4">
    <name type="scientific">Thermococcus profundus</name>
    <dbReference type="NCBI Taxonomy" id="49899"/>
    <lineage>
        <taxon>Archaea</taxon>
        <taxon>Methanobacteriati</taxon>
        <taxon>Methanobacteriota</taxon>
        <taxon>Thermococci</taxon>
        <taxon>Thermococcales</taxon>
        <taxon>Thermococcaceae</taxon>
        <taxon>Thermococcus</taxon>
    </lineage>
</organism>
<accession>A0A2Z2M8H0</accession>
<proteinExistence type="predicted"/>
<dbReference type="KEGG" id="tprf:A3L09_01155"/>
<gene>
    <name evidence="3" type="ORF">A3L09_01155</name>
</gene>